<feature type="transmembrane region" description="Helical" evidence="2">
    <location>
        <begin position="347"/>
        <end position="367"/>
    </location>
</feature>
<feature type="transmembrane region" description="Helical" evidence="2">
    <location>
        <begin position="183"/>
        <end position="208"/>
    </location>
</feature>
<dbReference type="AlphaFoldDB" id="A0A1R4IRP8"/>
<dbReference type="Proteomes" id="UP000196230">
    <property type="component" value="Unassembled WGS sequence"/>
</dbReference>
<evidence type="ECO:0000256" key="2">
    <source>
        <dbReference type="SAM" id="Phobius"/>
    </source>
</evidence>
<evidence type="ECO:0000313" key="3">
    <source>
        <dbReference type="EMBL" id="SJN21953.1"/>
    </source>
</evidence>
<gene>
    <name evidence="3" type="ORF">FM125_03870</name>
</gene>
<feature type="region of interest" description="Disordered" evidence="1">
    <location>
        <begin position="376"/>
        <end position="399"/>
    </location>
</feature>
<feature type="transmembrane region" description="Helical" evidence="2">
    <location>
        <begin position="125"/>
        <end position="146"/>
    </location>
</feature>
<feature type="transmembrane region" description="Helical" evidence="2">
    <location>
        <begin position="158"/>
        <end position="176"/>
    </location>
</feature>
<keyword evidence="2" id="KW-0472">Membrane</keyword>
<dbReference type="RefSeq" id="WP_087133693.1">
    <property type="nucleotide sequence ID" value="NZ_FUKP01000023.1"/>
</dbReference>
<feature type="transmembrane region" description="Helical" evidence="2">
    <location>
        <begin position="214"/>
        <end position="238"/>
    </location>
</feature>
<protein>
    <submittedName>
        <fullName evidence="3">Uncharacterized protein</fullName>
    </submittedName>
</protein>
<feature type="transmembrane region" description="Helical" evidence="2">
    <location>
        <begin position="321"/>
        <end position="341"/>
    </location>
</feature>
<evidence type="ECO:0000313" key="4">
    <source>
        <dbReference type="Proteomes" id="UP000196230"/>
    </source>
</evidence>
<name>A0A1R4IRP8_9MICC</name>
<organism evidence="3 4">
    <name type="scientific">Micrococcus lylae</name>
    <dbReference type="NCBI Taxonomy" id="1273"/>
    <lineage>
        <taxon>Bacteria</taxon>
        <taxon>Bacillati</taxon>
        <taxon>Actinomycetota</taxon>
        <taxon>Actinomycetes</taxon>
        <taxon>Micrococcales</taxon>
        <taxon>Micrococcaceae</taxon>
        <taxon>Micrococcus</taxon>
    </lineage>
</organism>
<feature type="compositionally biased region" description="Low complexity" evidence="1">
    <location>
        <begin position="377"/>
        <end position="393"/>
    </location>
</feature>
<proteinExistence type="predicted"/>
<keyword evidence="2" id="KW-1133">Transmembrane helix</keyword>
<reference evidence="3 4" key="1">
    <citation type="submission" date="2017-02" db="EMBL/GenBank/DDBJ databases">
        <authorList>
            <person name="Peterson S.W."/>
        </authorList>
    </citation>
    <scope>NUCLEOTIDE SEQUENCE [LARGE SCALE GENOMIC DNA]</scope>
    <source>
        <strain evidence="3 4">2B3F</strain>
    </source>
</reference>
<evidence type="ECO:0000256" key="1">
    <source>
        <dbReference type="SAM" id="MobiDB-lite"/>
    </source>
</evidence>
<feature type="region of interest" description="Disordered" evidence="1">
    <location>
        <begin position="1"/>
        <end position="24"/>
    </location>
</feature>
<sequence length="399" mass="41732">MSTQADRMNHQDSPARRGRIARRSASGASISRALRDLVDSFADVRGREEDADWARRADGNLAVAQVTPAHRHRLLARAHSVAVEAQESLDELFGLPEDWAAEVQEEAAAEGTSLTDSSATSAADVFSVGFVLASVASVLALVLTLIADGLTTDLSLGLLLLPAVIGLGGVGVFWAWDRLQRRLASVVAFGVVLVLAGALIALTALVMLALGEVLFAGISSFLWLAPAAVYAALAWLAARALPDAAADQGATPQTDDEWAARLAYLLRSRADVPEHRVTEAVAEARAHTAESGATLAEEFGSPASYAARIPHDRVHHARNRAAVLTVAMALVVGMLFGVLVPSGDVSWVHWLVVAGTAVSTGFAWAGARSAARDARQARAAGASARTTTGTADTTEGDTR</sequence>
<accession>A0A1R4IRP8</accession>
<keyword evidence="2" id="KW-0812">Transmembrane</keyword>
<dbReference type="EMBL" id="FUKP01000023">
    <property type="protein sequence ID" value="SJN21953.1"/>
    <property type="molecule type" value="Genomic_DNA"/>
</dbReference>